<organism evidence="2 3">
    <name type="scientific">Molorchus minor</name>
    <dbReference type="NCBI Taxonomy" id="1323400"/>
    <lineage>
        <taxon>Eukaryota</taxon>
        <taxon>Metazoa</taxon>
        <taxon>Ecdysozoa</taxon>
        <taxon>Arthropoda</taxon>
        <taxon>Hexapoda</taxon>
        <taxon>Insecta</taxon>
        <taxon>Pterygota</taxon>
        <taxon>Neoptera</taxon>
        <taxon>Endopterygota</taxon>
        <taxon>Coleoptera</taxon>
        <taxon>Polyphaga</taxon>
        <taxon>Cucujiformia</taxon>
        <taxon>Chrysomeloidea</taxon>
        <taxon>Cerambycidae</taxon>
        <taxon>Lamiinae</taxon>
        <taxon>Monochamini</taxon>
        <taxon>Molorchus</taxon>
    </lineage>
</organism>
<evidence type="ECO:0000256" key="1">
    <source>
        <dbReference type="SAM" id="MobiDB-lite"/>
    </source>
</evidence>
<keyword evidence="3" id="KW-1185">Reference proteome</keyword>
<feature type="compositionally biased region" description="Polar residues" evidence="1">
    <location>
        <begin position="103"/>
        <end position="113"/>
    </location>
</feature>
<evidence type="ECO:0000313" key="3">
    <source>
        <dbReference type="Proteomes" id="UP001162164"/>
    </source>
</evidence>
<accession>A0ABQ9JTP1</accession>
<dbReference type="Proteomes" id="UP001162164">
    <property type="component" value="Unassembled WGS sequence"/>
</dbReference>
<evidence type="ECO:0000313" key="2">
    <source>
        <dbReference type="EMBL" id="KAJ8981254.1"/>
    </source>
</evidence>
<feature type="region of interest" description="Disordered" evidence="1">
    <location>
        <begin position="88"/>
        <end position="147"/>
    </location>
</feature>
<dbReference type="EMBL" id="JAPWTJ010000192">
    <property type="protein sequence ID" value="KAJ8981254.1"/>
    <property type="molecule type" value="Genomic_DNA"/>
</dbReference>
<feature type="compositionally biased region" description="Basic and acidic residues" evidence="1">
    <location>
        <begin position="137"/>
        <end position="147"/>
    </location>
</feature>
<gene>
    <name evidence="2" type="ORF">NQ317_014565</name>
</gene>
<reference evidence="2" key="1">
    <citation type="journal article" date="2023" name="Insect Mol. Biol.">
        <title>Genome sequencing provides insights into the evolution of gene families encoding plant cell wall-degrading enzymes in longhorned beetles.</title>
        <authorList>
            <person name="Shin N.R."/>
            <person name="Okamura Y."/>
            <person name="Kirsch R."/>
            <person name="Pauchet Y."/>
        </authorList>
    </citation>
    <scope>NUCLEOTIDE SEQUENCE</scope>
    <source>
        <strain evidence="2">MMC_N1</strain>
    </source>
</reference>
<sequence>MDITIKTDPIIFDGVVLVLAQRDDLTVDHIVGLIVGLTVDPTVGHIVGLHQESVQVTENQDHARHRDHWLSQGIPEIRQKILLMIKKSKEDCRSGKSKERSLDSSTLTPSKQPPENRSERSRSKSWSSPQNGVDVENTDKQSKSPER</sequence>
<feature type="compositionally biased region" description="Basic and acidic residues" evidence="1">
    <location>
        <begin position="88"/>
        <end position="102"/>
    </location>
</feature>
<protein>
    <submittedName>
        <fullName evidence="2">Uncharacterized protein</fullName>
    </submittedName>
</protein>
<comment type="caution">
    <text evidence="2">The sequence shown here is derived from an EMBL/GenBank/DDBJ whole genome shotgun (WGS) entry which is preliminary data.</text>
</comment>
<proteinExistence type="predicted"/>
<name>A0ABQ9JTP1_9CUCU</name>